<protein>
    <submittedName>
        <fullName evidence="3">Putative von Willebrand factor C domain-containing protein 2-like protein</fullName>
    </submittedName>
</protein>
<evidence type="ECO:0000313" key="3">
    <source>
        <dbReference type="EMBL" id="JAS04120.1"/>
    </source>
</evidence>
<dbReference type="GO" id="GO:0030514">
    <property type="term" value="P:negative regulation of BMP signaling pathway"/>
    <property type="evidence" value="ECO:0007669"/>
    <property type="project" value="TreeGrafter"/>
</dbReference>
<keyword evidence="1" id="KW-0732">Signal</keyword>
<dbReference type="PANTHER" id="PTHR46252">
    <property type="entry name" value="BRORIN FAMILY MEMBER"/>
    <property type="match status" value="1"/>
</dbReference>
<proteinExistence type="predicted"/>
<dbReference type="PANTHER" id="PTHR46252:SF3">
    <property type="entry name" value="KIELIN_CHORDIN-LIKE PROTEIN"/>
    <property type="match status" value="1"/>
</dbReference>
<evidence type="ECO:0000256" key="1">
    <source>
        <dbReference type="SAM" id="SignalP"/>
    </source>
</evidence>
<feature type="chain" id="PRO_5013481379" evidence="1">
    <location>
        <begin position="20"/>
        <end position="147"/>
    </location>
</feature>
<dbReference type="GO" id="GO:0045202">
    <property type="term" value="C:synapse"/>
    <property type="evidence" value="ECO:0007669"/>
    <property type="project" value="UniProtKB-SubCell"/>
</dbReference>
<sequence length="147" mass="15852">MTMRCIFVIFAILLATCYARTTLPHLSVSGCLHNGKTYQVGSFQPSPCEHCQCTSTGRAYCAIADCFITPCVDSIHDPTKCCPVCPNGPNCRAPDGTIIKKGEKHTTADGSLCQCQTSFSFSHEAICLLKPKDPILIDPVNVPVVSK</sequence>
<dbReference type="GO" id="GO:0032281">
    <property type="term" value="C:AMPA glutamate receptor complex"/>
    <property type="evidence" value="ECO:0007669"/>
    <property type="project" value="TreeGrafter"/>
</dbReference>
<dbReference type="EMBL" id="GELH01000152">
    <property type="protein sequence ID" value="JAS04120.1"/>
    <property type="molecule type" value="Transcribed_RNA"/>
</dbReference>
<dbReference type="InterPro" id="IPR001007">
    <property type="entry name" value="VWF_dom"/>
</dbReference>
<feature type="signal peptide" evidence="1">
    <location>
        <begin position="1"/>
        <end position="19"/>
    </location>
</feature>
<name>A0A194ANG6_PINFU</name>
<dbReference type="PROSITE" id="PS01208">
    <property type="entry name" value="VWFC_1"/>
    <property type="match status" value="1"/>
</dbReference>
<dbReference type="Gene3D" id="6.20.200.20">
    <property type="match status" value="1"/>
</dbReference>
<dbReference type="InterPro" id="IPR042979">
    <property type="entry name" value="VWC2/VWC2L"/>
</dbReference>
<dbReference type="PROSITE" id="PS51257">
    <property type="entry name" value="PROKAR_LIPOPROTEIN"/>
    <property type="match status" value="1"/>
</dbReference>
<dbReference type="SUPFAM" id="SSF57603">
    <property type="entry name" value="FnI-like domain"/>
    <property type="match status" value="1"/>
</dbReference>
<dbReference type="EMBL" id="GELH01000151">
    <property type="protein sequence ID" value="JAS04121.1"/>
    <property type="molecule type" value="Transcribed_RNA"/>
</dbReference>
<organism evidence="3">
    <name type="scientific">Pinctada fucata</name>
    <name type="common">Akoya pearl oyster</name>
    <name type="synonym">Pinctada imbricata fucata</name>
    <dbReference type="NCBI Taxonomy" id="50426"/>
    <lineage>
        <taxon>Eukaryota</taxon>
        <taxon>Metazoa</taxon>
        <taxon>Spiralia</taxon>
        <taxon>Lophotrochozoa</taxon>
        <taxon>Mollusca</taxon>
        <taxon>Bivalvia</taxon>
        <taxon>Autobranchia</taxon>
        <taxon>Pteriomorphia</taxon>
        <taxon>Pterioida</taxon>
        <taxon>Pterioidea</taxon>
        <taxon>Pteriidae</taxon>
        <taxon>Pinctada</taxon>
    </lineage>
</organism>
<accession>A0A194ANG6</accession>
<evidence type="ECO:0000259" key="2">
    <source>
        <dbReference type="PROSITE" id="PS01208"/>
    </source>
</evidence>
<dbReference type="AlphaFoldDB" id="A0A194ANG6"/>
<reference evidence="3" key="1">
    <citation type="submission" date="2016-03" db="EMBL/GenBank/DDBJ databases">
        <authorList>
            <person name="Ploux O."/>
        </authorList>
    </citation>
    <scope>NUCLEOTIDE SEQUENCE</scope>
    <source>
        <tissue evidence="3">Mantle</tissue>
    </source>
</reference>
<dbReference type="Pfam" id="PF23334">
    <property type="entry name" value="VWC2L_2nd"/>
    <property type="match status" value="1"/>
</dbReference>
<dbReference type="GO" id="GO:0005615">
    <property type="term" value="C:extracellular space"/>
    <property type="evidence" value="ECO:0007669"/>
    <property type="project" value="TreeGrafter"/>
</dbReference>
<feature type="domain" description="VWFC" evidence="2">
    <location>
        <begin position="48"/>
        <end position="85"/>
    </location>
</feature>